<dbReference type="SUPFAM" id="SSF48452">
    <property type="entry name" value="TPR-like"/>
    <property type="match status" value="1"/>
</dbReference>
<dbReference type="InterPro" id="IPR011990">
    <property type="entry name" value="TPR-like_helical_dom_sf"/>
</dbReference>
<dbReference type="Pfam" id="PF13181">
    <property type="entry name" value="TPR_8"/>
    <property type="match status" value="1"/>
</dbReference>
<organism evidence="4 5">
    <name type="scientific">Rotaria magnacalcarata</name>
    <dbReference type="NCBI Taxonomy" id="392030"/>
    <lineage>
        <taxon>Eukaryota</taxon>
        <taxon>Metazoa</taxon>
        <taxon>Spiralia</taxon>
        <taxon>Gnathifera</taxon>
        <taxon>Rotifera</taxon>
        <taxon>Eurotatoria</taxon>
        <taxon>Bdelloidea</taxon>
        <taxon>Philodinida</taxon>
        <taxon>Philodinidae</taxon>
        <taxon>Rotaria</taxon>
    </lineage>
</organism>
<evidence type="ECO:0000256" key="3">
    <source>
        <dbReference type="PROSITE-ProRule" id="PRU00339"/>
    </source>
</evidence>
<dbReference type="InterPro" id="IPR019734">
    <property type="entry name" value="TPR_rpt"/>
</dbReference>
<proteinExistence type="predicted"/>
<dbReference type="SMART" id="SM00028">
    <property type="entry name" value="TPR"/>
    <property type="match status" value="5"/>
</dbReference>
<evidence type="ECO:0000256" key="1">
    <source>
        <dbReference type="ARBA" id="ARBA00022737"/>
    </source>
</evidence>
<accession>A0A816NEA4</accession>
<evidence type="ECO:0000256" key="2">
    <source>
        <dbReference type="ARBA" id="ARBA00022803"/>
    </source>
</evidence>
<dbReference type="PANTHER" id="PTHR45641">
    <property type="entry name" value="TETRATRICOPEPTIDE REPEAT PROTEIN (AFU_ORTHOLOGUE AFUA_6G03870)"/>
    <property type="match status" value="1"/>
</dbReference>
<dbReference type="PROSITE" id="PS50293">
    <property type="entry name" value="TPR_REGION"/>
    <property type="match status" value="1"/>
</dbReference>
<dbReference type="AlphaFoldDB" id="A0A816NEA4"/>
<evidence type="ECO:0000313" key="5">
    <source>
        <dbReference type="Proteomes" id="UP000663824"/>
    </source>
</evidence>
<gene>
    <name evidence="4" type="ORF">MBJ925_LOCUS10073</name>
</gene>
<reference evidence="4" key="1">
    <citation type="submission" date="2021-02" db="EMBL/GenBank/DDBJ databases">
        <authorList>
            <person name="Nowell W R."/>
        </authorList>
    </citation>
    <scope>NUCLEOTIDE SEQUENCE</scope>
</reference>
<dbReference type="Gene3D" id="3.90.176.10">
    <property type="entry name" value="Toxin ADP-ribosyltransferase, Chain A, domain 1"/>
    <property type="match status" value="1"/>
</dbReference>
<dbReference type="Proteomes" id="UP000663824">
    <property type="component" value="Unassembled WGS sequence"/>
</dbReference>
<dbReference type="Pfam" id="PF13424">
    <property type="entry name" value="TPR_12"/>
    <property type="match status" value="2"/>
</dbReference>
<dbReference type="PANTHER" id="PTHR45641:SF19">
    <property type="entry name" value="NEPHROCYSTIN-3"/>
    <property type="match status" value="1"/>
</dbReference>
<comment type="caution">
    <text evidence="4">The sequence shown here is derived from an EMBL/GenBank/DDBJ whole genome shotgun (WGS) entry which is preliminary data.</text>
</comment>
<dbReference type="EMBL" id="CAJNRE010004073">
    <property type="protein sequence ID" value="CAF2032431.1"/>
    <property type="molecule type" value="Genomic_DNA"/>
</dbReference>
<name>A0A816NEA4_9BILA</name>
<evidence type="ECO:0000313" key="4">
    <source>
        <dbReference type="EMBL" id="CAF2032431.1"/>
    </source>
</evidence>
<dbReference type="Gene3D" id="1.25.40.10">
    <property type="entry name" value="Tetratricopeptide repeat domain"/>
    <property type="match status" value="2"/>
</dbReference>
<dbReference type="PROSITE" id="PS50005">
    <property type="entry name" value="TPR"/>
    <property type="match status" value="2"/>
</dbReference>
<dbReference type="PROSITE" id="PS51996">
    <property type="entry name" value="TR_MART"/>
    <property type="match status" value="1"/>
</dbReference>
<feature type="repeat" description="TPR" evidence="3">
    <location>
        <begin position="486"/>
        <end position="519"/>
    </location>
</feature>
<dbReference type="SUPFAM" id="SSF56399">
    <property type="entry name" value="ADP-ribosylation"/>
    <property type="match status" value="1"/>
</dbReference>
<protein>
    <submittedName>
        <fullName evidence="4">Uncharacterized protein</fullName>
    </submittedName>
</protein>
<sequence>MAHVSDEAEALQTISMRSTRFRRSYVDNAIVVALALGVQENDLLQLSELDYSTESFTNRDECADFISDTENERILLIVSEQLSDSIVPIIHDKSAIQTIYIFCTHTPTCVLFLSKSFLKINHVCRDISSIRKALVENICYVNHNLTPITVLPAASSSMPYSYNTLNTMFMYCQLLKQTFSEIEYGVDAIKALVELCKRAYAGNATVLRVIDEFYSDYERHSPVWWYTRDCFIYRMLNKALRIHNIEIITKFGFFIKDLHRQLELLFITLPSETFSVYRGQSISNADFTQLRNGTNGLLSFNNFLSTSLDRDVAVAFALPSLGVSNVTAVLFTILVDQTITSSRFASLCGHSYVNAENEVLFGMSSVFRLGEITQMDNGLWEISMILTCDTDPQLMQLTDYMKATVGEFTGVPKLAQLLARMGAWDTGTEIYEILLATTDKSNVDEIAHIQNQLGYLAWQKNELDLALTYYEQSLSNRTNRQSSRVALTYRNIGLVLKEKGEYEKALEYYQDALAIDLGADPPNQEQIAFGYHQIGVIYQIQGLFNGAQESYDRALEIRLKHLPSNHPHFGTGYVDIGGLSFARQCFSEALTSYKLCFTIYENSLPPYHHNIAVAHYNISVTHSKLEQHVEAFEHAKQALDIALLTMSPKQLQLQLYRKHFDSMKTKLDN</sequence>
<keyword evidence="1" id="KW-0677">Repeat</keyword>
<keyword evidence="2 3" id="KW-0802">TPR repeat</keyword>
<feature type="repeat" description="TPR" evidence="3">
    <location>
        <begin position="528"/>
        <end position="561"/>
    </location>
</feature>